<accession>A0ABQ3ZMP5</accession>
<dbReference type="EMBL" id="BOMN01000033">
    <property type="protein sequence ID" value="GIE19860.1"/>
    <property type="molecule type" value="Genomic_DNA"/>
</dbReference>
<evidence type="ECO:0000313" key="1">
    <source>
        <dbReference type="EMBL" id="GIE19860.1"/>
    </source>
</evidence>
<reference evidence="1 2" key="1">
    <citation type="submission" date="2021-01" db="EMBL/GenBank/DDBJ databases">
        <title>Whole genome shotgun sequence of Actinoplanes humidus NBRC 14915.</title>
        <authorList>
            <person name="Komaki H."/>
            <person name="Tamura T."/>
        </authorList>
    </citation>
    <scope>NUCLEOTIDE SEQUENCE [LARGE SCALE GENOMIC DNA]</scope>
    <source>
        <strain evidence="1 2">NBRC 14915</strain>
    </source>
</reference>
<gene>
    <name evidence="1" type="ORF">Ahu01nite_029620</name>
</gene>
<keyword evidence="2" id="KW-1185">Reference proteome</keyword>
<proteinExistence type="predicted"/>
<sequence length="98" mass="11568">MNPEPSPWRLKEFIEHIDIWIGLEKPDVDLRIHVLAWAMRRDESPYQGARRESGFPNLWFAPVPQSNRNGQIVICYYEVFESLHELRCKGFGTLSWPV</sequence>
<evidence type="ECO:0000313" key="2">
    <source>
        <dbReference type="Proteomes" id="UP000603200"/>
    </source>
</evidence>
<protein>
    <submittedName>
        <fullName evidence="1">Uncharacterized protein</fullName>
    </submittedName>
</protein>
<comment type="caution">
    <text evidence="1">The sequence shown here is derived from an EMBL/GenBank/DDBJ whole genome shotgun (WGS) entry which is preliminary data.</text>
</comment>
<organism evidence="1 2">
    <name type="scientific">Winogradskya humida</name>
    <dbReference type="NCBI Taxonomy" id="113566"/>
    <lineage>
        <taxon>Bacteria</taxon>
        <taxon>Bacillati</taxon>
        <taxon>Actinomycetota</taxon>
        <taxon>Actinomycetes</taxon>
        <taxon>Micromonosporales</taxon>
        <taxon>Micromonosporaceae</taxon>
        <taxon>Winogradskya</taxon>
    </lineage>
</organism>
<name>A0ABQ3ZMP5_9ACTN</name>
<dbReference type="RefSeq" id="WP_203837067.1">
    <property type="nucleotide sequence ID" value="NZ_BAAATV010000006.1"/>
</dbReference>
<dbReference type="Proteomes" id="UP000603200">
    <property type="component" value="Unassembled WGS sequence"/>
</dbReference>